<keyword evidence="4 8" id="KW-0406">Ion transport</keyword>
<gene>
    <name evidence="8 12" type="primary">atpC</name>
    <name evidence="12" type="ORF">CFX0092_A1728</name>
</gene>
<proteinExistence type="inferred from homology"/>
<dbReference type="RefSeq" id="WP_095043067.1">
    <property type="nucleotide sequence ID" value="NZ_LN890655.1"/>
</dbReference>
<evidence type="ECO:0000256" key="3">
    <source>
        <dbReference type="ARBA" id="ARBA00022448"/>
    </source>
</evidence>
<evidence type="ECO:0000313" key="13">
    <source>
        <dbReference type="Proteomes" id="UP000215027"/>
    </source>
</evidence>
<dbReference type="InterPro" id="IPR001469">
    <property type="entry name" value="ATP_synth_F1_dsu/esu"/>
</dbReference>
<protein>
    <recommendedName>
        <fullName evidence="8">ATP synthase epsilon chain</fullName>
    </recommendedName>
    <alternativeName>
        <fullName evidence="8">ATP synthase F1 sector epsilon subunit</fullName>
    </alternativeName>
    <alternativeName>
        <fullName evidence="8">F-ATPase epsilon subunit</fullName>
    </alternativeName>
</protein>
<comment type="function">
    <text evidence="8">Produces ATP from ADP in the presence of a proton gradient across the membrane.</text>
</comment>
<dbReference type="EMBL" id="LN890655">
    <property type="protein sequence ID" value="CUS03606.2"/>
    <property type="molecule type" value="Genomic_DNA"/>
</dbReference>
<evidence type="ECO:0000259" key="11">
    <source>
        <dbReference type="Pfam" id="PF02823"/>
    </source>
</evidence>
<dbReference type="PANTHER" id="PTHR13822:SF10">
    <property type="entry name" value="ATP SYNTHASE EPSILON CHAIN, CHLOROPLASTIC"/>
    <property type="match status" value="1"/>
</dbReference>
<keyword evidence="7 8" id="KW-0066">ATP synthesis</keyword>
<evidence type="ECO:0000256" key="9">
    <source>
        <dbReference type="RuleBase" id="RU003656"/>
    </source>
</evidence>
<dbReference type="GO" id="GO:0046933">
    <property type="term" value="F:proton-transporting ATP synthase activity, rotational mechanism"/>
    <property type="evidence" value="ECO:0007669"/>
    <property type="project" value="UniProtKB-UniRule"/>
</dbReference>
<dbReference type="OrthoDB" id="9804110at2"/>
<comment type="similarity">
    <text evidence="2 8 9">Belongs to the ATPase epsilon chain family.</text>
</comment>
<keyword evidence="3 8" id="KW-0813">Transport</keyword>
<dbReference type="HAMAP" id="MF_00530">
    <property type="entry name" value="ATP_synth_epsil_bac"/>
    <property type="match status" value="1"/>
</dbReference>
<dbReference type="GO" id="GO:0045259">
    <property type="term" value="C:proton-transporting ATP synthase complex"/>
    <property type="evidence" value="ECO:0007669"/>
    <property type="project" value="UniProtKB-KW"/>
</dbReference>
<keyword evidence="5 8" id="KW-0472">Membrane</keyword>
<comment type="subunit">
    <text evidence="8 9">F-type ATPases have 2 components, CF(1) - the catalytic core - and CF(0) - the membrane proton channel. CF(1) has five subunits: alpha(3), beta(3), gamma(1), delta(1), epsilon(1). CF(0) has three main subunits: a, b and c.</text>
</comment>
<evidence type="ECO:0000256" key="7">
    <source>
        <dbReference type="ARBA" id="ARBA00023310"/>
    </source>
</evidence>
<evidence type="ECO:0000256" key="1">
    <source>
        <dbReference type="ARBA" id="ARBA00004184"/>
    </source>
</evidence>
<evidence type="ECO:0000256" key="10">
    <source>
        <dbReference type="SAM" id="MobiDB-lite"/>
    </source>
</evidence>
<dbReference type="AlphaFoldDB" id="A0A160T197"/>
<evidence type="ECO:0000256" key="6">
    <source>
        <dbReference type="ARBA" id="ARBA00023196"/>
    </source>
</evidence>
<comment type="subcellular location">
    <subcellularLocation>
        <location evidence="8">Cell membrane</location>
        <topology evidence="8">Peripheral membrane protein</topology>
    </subcellularLocation>
    <subcellularLocation>
        <location evidence="1">Endomembrane system</location>
        <topology evidence="1">Peripheral membrane protein</topology>
    </subcellularLocation>
</comment>
<dbReference type="InterPro" id="IPR036771">
    <property type="entry name" value="ATPsynth_dsu/esu_N"/>
</dbReference>
<keyword evidence="6 8" id="KW-0139">CF(1)</keyword>
<dbReference type="Pfam" id="PF02823">
    <property type="entry name" value="ATP-synt_DE_N"/>
    <property type="match status" value="1"/>
</dbReference>
<dbReference type="Gene3D" id="2.60.15.10">
    <property type="entry name" value="F0F1 ATP synthase delta/epsilon subunit, N-terminal"/>
    <property type="match status" value="1"/>
</dbReference>
<feature type="domain" description="ATP synthase F1 complex delta/epsilon subunit N-terminal" evidence="11">
    <location>
        <begin position="4"/>
        <end position="81"/>
    </location>
</feature>
<dbReference type="InterPro" id="IPR020546">
    <property type="entry name" value="ATP_synth_F1_dsu/esu_N"/>
</dbReference>
<dbReference type="SUPFAM" id="SSF51344">
    <property type="entry name" value="Epsilon subunit of F1F0-ATP synthase N-terminal domain"/>
    <property type="match status" value="1"/>
</dbReference>
<dbReference type="GO" id="GO:0005524">
    <property type="term" value="F:ATP binding"/>
    <property type="evidence" value="ECO:0007669"/>
    <property type="project" value="UniProtKB-UniRule"/>
</dbReference>
<reference evidence="12" key="1">
    <citation type="submission" date="2016-01" db="EMBL/GenBank/DDBJ databases">
        <authorList>
            <person name="Mcilroy J.S."/>
            <person name="Karst M S."/>
            <person name="Albertsen M."/>
        </authorList>
    </citation>
    <scope>NUCLEOTIDE SEQUENCE</scope>
    <source>
        <strain evidence="12">Cfx-K</strain>
    </source>
</reference>
<dbReference type="NCBIfam" id="TIGR01216">
    <property type="entry name" value="ATP_synt_epsi"/>
    <property type="match status" value="1"/>
</dbReference>
<dbReference type="PANTHER" id="PTHR13822">
    <property type="entry name" value="ATP SYNTHASE DELTA/EPSILON CHAIN"/>
    <property type="match status" value="1"/>
</dbReference>
<dbReference type="GO" id="GO:0016787">
    <property type="term" value="F:hydrolase activity"/>
    <property type="evidence" value="ECO:0007669"/>
    <property type="project" value="UniProtKB-KW"/>
</dbReference>
<dbReference type="GO" id="GO:0012505">
    <property type="term" value="C:endomembrane system"/>
    <property type="evidence" value="ECO:0007669"/>
    <property type="project" value="UniProtKB-SubCell"/>
</dbReference>
<evidence type="ECO:0000313" key="12">
    <source>
        <dbReference type="EMBL" id="CUS03606.2"/>
    </source>
</evidence>
<evidence type="ECO:0000256" key="4">
    <source>
        <dbReference type="ARBA" id="ARBA00023065"/>
    </source>
</evidence>
<keyword evidence="8" id="KW-1003">Cell membrane</keyword>
<keyword evidence="8" id="KW-0375">Hydrogen ion transport</keyword>
<dbReference type="GO" id="GO:0005886">
    <property type="term" value="C:plasma membrane"/>
    <property type="evidence" value="ECO:0007669"/>
    <property type="project" value="UniProtKB-SubCell"/>
</dbReference>
<dbReference type="KEGG" id="pbf:CFX0092_A1728"/>
<organism evidence="12 13">
    <name type="scientific">Candidatus Promineifilum breve</name>
    <dbReference type="NCBI Taxonomy" id="1806508"/>
    <lineage>
        <taxon>Bacteria</taxon>
        <taxon>Bacillati</taxon>
        <taxon>Chloroflexota</taxon>
        <taxon>Ardenticatenia</taxon>
        <taxon>Candidatus Promineifilales</taxon>
        <taxon>Candidatus Promineifilaceae</taxon>
        <taxon>Candidatus Promineifilum</taxon>
    </lineage>
</organism>
<dbReference type="Proteomes" id="UP000215027">
    <property type="component" value="Chromosome I"/>
</dbReference>
<evidence type="ECO:0000256" key="8">
    <source>
        <dbReference type="HAMAP-Rule" id="MF_00530"/>
    </source>
</evidence>
<evidence type="ECO:0000256" key="5">
    <source>
        <dbReference type="ARBA" id="ARBA00023136"/>
    </source>
</evidence>
<feature type="region of interest" description="Disordered" evidence="10">
    <location>
        <begin position="132"/>
        <end position="152"/>
    </location>
</feature>
<dbReference type="CDD" id="cd12152">
    <property type="entry name" value="F1-ATPase_delta"/>
    <property type="match status" value="1"/>
</dbReference>
<sequence>MPIQCDIITQERIVFSGQVDAVNLPGTEGRMGILPNHSPLLSTLDFGEVMVRTAGHEDYFAIGGGFVEIQPDHVTILADSAEQADEIDLERAERARVMAEEIMRTGVKDDPDRIAAVRASLLKAQARVEVGRRRRRATAMGGPPMSERRENN</sequence>
<accession>A0A160T197</accession>
<keyword evidence="12" id="KW-0378">Hydrolase</keyword>
<name>A0A160T197_9CHLR</name>
<evidence type="ECO:0000256" key="2">
    <source>
        <dbReference type="ARBA" id="ARBA00005712"/>
    </source>
</evidence>
<keyword evidence="13" id="KW-1185">Reference proteome</keyword>